<organism evidence="8 9">
    <name type="scientific">Bigelowiella natans</name>
    <name type="common">Pedinomonas minutissima</name>
    <name type="synonym">Chlorarachnion sp. (strain CCMP621)</name>
    <dbReference type="NCBI Taxonomy" id="227086"/>
    <lineage>
        <taxon>Eukaryota</taxon>
        <taxon>Sar</taxon>
        <taxon>Rhizaria</taxon>
        <taxon>Cercozoa</taxon>
        <taxon>Chlorarachniophyceae</taxon>
        <taxon>Bigelowiella</taxon>
    </lineage>
</organism>
<comment type="subcellular location">
    <subcellularLocation>
        <location evidence="1 6">Nucleus</location>
        <location evidence="1 6">Nucleolus</location>
    </subcellularLocation>
</comment>
<dbReference type="GO" id="GO:0003723">
    <property type="term" value="F:RNA binding"/>
    <property type="evidence" value="ECO:0007669"/>
    <property type="project" value="UniProtKB-UniRule"/>
</dbReference>
<dbReference type="EMBL" id="DQ158857">
    <property type="protein sequence ID" value="ABA27257.1"/>
    <property type="molecule type" value="Genomic_DNA"/>
</dbReference>
<evidence type="ECO:0000259" key="7">
    <source>
        <dbReference type="Pfam" id="PF01248"/>
    </source>
</evidence>
<evidence type="ECO:0000313" key="9">
    <source>
        <dbReference type="Proteomes" id="UP000243425"/>
    </source>
</evidence>
<dbReference type="GO" id="GO:0042254">
    <property type="term" value="P:ribosome biogenesis"/>
    <property type="evidence" value="ECO:0007669"/>
    <property type="project" value="InterPro"/>
</dbReference>
<evidence type="ECO:0000256" key="1">
    <source>
        <dbReference type="ARBA" id="ARBA00004604"/>
    </source>
</evidence>
<keyword evidence="3 6" id="KW-0694">RNA-binding</keyword>
<dbReference type="InterPro" id="IPR050257">
    <property type="entry name" value="eL8/uL1-like"/>
</dbReference>
<dbReference type="PRINTS" id="PR00881">
    <property type="entry name" value="L7ARS6FAMILY"/>
</dbReference>
<dbReference type="AlphaFoldDB" id="Q3LWA9"/>
<gene>
    <name evidence="8" type="primary">rpl7Ae</name>
</gene>
<evidence type="ECO:0000256" key="6">
    <source>
        <dbReference type="RuleBase" id="RU366039"/>
    </source>
</evidence>
<dbReference type="GO" id="GO:0000398">
    <property type="term" value="P:mRNA splicing, via spliceosome"/>
    <property type="evidence" value="ECO:0007669"/>
    <property type="project" value="UniProtKB-UniRule"/>
</dbReference>
<keyword evidence="8" id="KW-0542">Nucleomorph</keyword>
<evidence type="ECO:0000313" key="8">
    <source>
        <dbReference type="EMBL" id="ABA27257.1"/>
    </source>
</evidence>
<dbReference type="RefSeq" id="XP_001712869.1">
    <property type="nucleotide sequence ID" value="XM_001712817.1"/>
</dbReference>
<dbReference type="Proteomes" id="UP000243425">
    <property type="component" value="Nucleomorph 2"/>
</dbReference>
<name>Q3LWA9_BIGNA</name>
<dbReference type="PANTHER" id="PTHR23105">
    <property type="entry name" value="RIBOSOMAL PROTEIN L7AE FAMILY MEMBER"/>
    <property type="match status" value="1"/>
</dbReference>
<protein>
    <recommendedName>
        <fullName evidence="6">H/ACA ribonucleoprotein complex subunit 2</fullName>
    </recommendedName>
    <alternativeName>
        <fullName evidence="6">Nucleolar protein family A member 2</fullName>
    </alternativeName>
</protein>
<dbReference type="Gene3D" id="3.30.1330.30">
    <property type="match status" value="1"/>
</dbReference>
<keyword evidence="4 6" id="KW-0539">Nucleus</keyword>
<evidence type="ECO:0000256" key="2">
    <source>
        <dbReference type="ARBA" id="ARBA00007337"/>
    </source>
</evidence>
<dbReference type="GeneID" id="5788388"/>
<feature type="domain" description="Ribosomal protein eL8/eL30/eS12/Gadd45" evidence="7">
    <location>
        <begin position="24"/>
        <end position="109"/>
    </location>
</feature>
<dbReference type="PROSITE" id="PS01082">
    <property type="entry name" value="RIBOSOMAL_L7AE"/>
    <property type="match status" value="1"/>
</dbReference>
<keyword evidence="5 6" id="KW-0687">Ribonucleoprotein</keyword>
<dbReference type="SMR" id="Q3LWA9"/>
<proteinExistence type="inferred from homology"/>
<reference evidence="8 9" key="1">
    <citation type="journal article" date="2006" name="Proc. Natl. Acad. Sci. U.S.A.">
        <title>Complete nucleotide sequence of the chlorarachniophyte nucleomorph: nature's smallest nucleus.</title>
        <authorList>
            <person name="Gilson P.R."/>
            <person name="Su V."/>
            <person name="Slamovits C.H."/>
            <person name="Reith M.E."/>
            <person name="Keeling P.J."/>
            <person name="McFadden G.I."/>
        </authorList>
    </citation>
    <scope>NUCLEOTIDE SEQUENCE [LARGE SCALE GENOMIC DNA]</scope>
    <source>
        <strain evidence="9">CCMP621</strain>
    </source>
</reference>
<evidence type="ECO:0000256" key="5">
    <source>
        <dbReference type="ARBA" id="ARBA00023274"/>
    </source>
</evidence>
<dbReference type="InterPro" id="IPR018492">
    <property type="entry name" value="Ribosomal_eL8/Nhp2"/>
</dbReference>
<comment type="function">
    <text evidence="6">Required for ribosome biogenesis. Part of a complex which catalyzes pseudouridylation of rRNA. This involves the isomerization of uridine such that the ribose is subsequently attached to C5, instead of the normal N1. Pseudouridine ('psi') residues may serve to stabilize the conformation of rRNAs.</text>
</comment>
<dbReference type="PRINTS" id="PR00883">
    <property type="entry name" value="NUCLEARHMG"/>
</dbReference>
<evidence type="ECO:0000256" key="3">
    <source>
        <dbReference type="ARBA" id="ARBA00022884"/>
    </source>
</evidence>
<dbReference type="SUPFAM" id="SSF55315">
    <property type="entry name" value="L30e-like"/>
    <property type="match status" value="1"/>
</dbReference>
<dbReference type="InterPro" id="IPR004038">
    <property type="entry name" value="Ribosomal_eL8/eL30/eS12/Gad45"/>
</dbReference>
<evidence type="ECO:0000256" key="4">
    <source>
        <dbReference type="ARBA" id="ARBA00023242"/>
    </source>
</evidence>
<keyword evidence="8" id="KW-0689">Ribosomal protein</keyword>
<dbReference type="GO" id="GO:0005840">
    <property type="term" value="C:ribosome"/>
    <property type="evidence" value="ECO:0007669"/>
    <property type="project" value="UniProtKB-KW"/>
</dbReference>
<dbReference type="InterPro" id="IPR029064">
    <property type="entry name" value="Ribosomal_eL30-like_sf"/>
</dbReference>
<dbReference type="Pfam" id="PF01248">
    <property type="entry name" value="Ribosomal_L7Ae"/>
    <property type="match status" value="1"/>
</dbReference>
<dbReference type="InterPro" id="IPR002415">
    <property type="entry name" value="H/ACA_rnp_Nhp2-like"/>
</dbReference>
<dbReference type="GO" id="GO:0031120">
    <property type="term" value="P:snRNA pseudouridine synthesis"/>
    <property type="evidence" value="ECO:0007669"/>
    <property type="project" value="UniProtKB-UniRule"/>
</dbReference>
<sequence>MYHIKSMATPLANGKKTEKIFDILREMITKKMVKIGVNETTKEINKGIGCLLILAADTEPFEIIAHLPILCEEKAIPYIFITSKSALGRACGISRSVSACLIKSETENNRCLTELINGICQ</sequence>
<comment type="similarity">
    <text evidence="2 6">Belongs to the eukaryotic ribosomal protein eL8 family.</text>
</comment>
<dbReference type="InterPro" id="IPR004037">
    <property type="entry name" value="Ribosomal_eL8-like_CS"/>
</dbReference>
<accession>Q3LWA9</accession>
<comment type="function">
    <text evidence="6">Common component of the spliceosome and rRNA processing machinery.</text>
</comment>
<dbReference type="GO" id="GO:0031429">
    <property type="term" value="C:box H/ACA snoRNP complex"/>
    <property type="evidence" value="ECO:0007669"/>
    <property type="project" value="UniProtKB-UniRule"/>
</dbReference>
<geneLocation type="nucleomorph" evidence="8"/>